<dbReference type="AlphaFoldDB" id="A0A5B7F6H5"/>
<reference evidence="3 4" key="1">
    <citation type="submission" date="2019-05" db="EMBL/GenBank/DDBJ databases">
        <title>Another draft genome of Portunus trituberculatus and its Hox gene families provides insights of decapod evolution.</title>
        <authorList>
            <person name="Jeong J.-H."/>
            <person name="Song I."/>
            <person name="Kim S."/>
            <person name="Choi T."/>
            <person name="Kim D."/>
            <person name="Ryu S."/>
            <person name="Kim W."/>
        </authorList>
    </citation>
    <scope>NUCLEOTIDE SEQUENCE [LARGE SCALE GENOMIC DNA]</scope>
    <source>
        <tissue evidence="3">Muscle</tissue>
    </source>
</reference>
<keyword evidence="4" id="KW-1185">Reference proteome</keyword>
<keyword evidence="2" id="KW-0472">Membrane</keyword>
<evidence type="ECO:0000313" key="4">
    <source>
        <dbReference type="Proteomes" id="UP000324222"/>
    </source>
</evidence>
<proteinExistence type="predicted"/>
<evidence type="ECO:0000313" key="3">
    <source>
        <dbReference type="EMBL" id="MPC41157.1"/>
    </source>
</evidence>
<protein>
    <submittedName>
        <fullName evidence="3">Uncharacterized protein</fullName>
    </submittedName>
</protein>
<feature type="compositionally biased region" description="Polar residues" evidence="1">
    <location>
        <begin position="69"/>
        <end position="78"/>
    </location>
</feature>
<evidence type="ECO:0000256" key="1">
    <source>
        <dbReference type="SAM" id="MobiDB-lite"/>
    </source>
</evidence>
<sequence length="94" mass="10298">MSKPEVKSVWLFSPVHVVAFLCRCLVTLRIFSQGCRKSVACVAFHPTTSLRLSLLSQRPLRQPRVPHSPSASPITSPLLNKALLITEPPPPTSA</sequence>
<dbReference type="Proteomes" id="UP000324222">
    <property type="component" value="Unassembled WGS sequence"/>
</dbReference>
<gene>
    <name evidence="3" type="ORF">E2C01_034742</name>
</gene>
<comment type="caution">
    <text evidence="3">The sequence shown here is derived from an EMBL/GenBank/DDBJ whole genome shotgun (WGS) entry which is preliminary data.</text>
</comment>
<organism evidence="3 4">
    <name type="scientific">Portunus trituberculatus</name>
    <name type="common">Swimming crab</name>
    <name type="synonym">Neptunus trituberculatus</name>
    <dbReference type="NCBI Taxonomy" id="210409"/>
    <lineage>
        <taxon>Eukaryota</taxon>
        <taxon>Metazoa</taxon>
        <taxon>Ecdysozoa</taxon>
        <taxon>Arthropoda</taxon>
        <taxon>Crustacea</taxon>
        <taxon>Multicrustacea</taxon>
        <taxon>Malacostraca</taxon>
        <taxon>Eumalacostraca</taxon>
        <taxon>Eucarida</taxon>
        <taxon>Decapoda</taxon>
        <taxon>Pleocyemata</taxon>
        <taxon>Brachyura</taxon>
        <taxon>Eubrachyura</taxon>
        <taxon>Portunoidea</taxon>
        <taxon>Portunidae</taxon>
        <taxon>Portuninae</taxon>
        <taxon>Portunus</taxon>
    </lineage>
</organism>
<keyword evidence="2" id="KW-0812">Transmembrane</keyword>
<feature type="region of interest" description="Disordered" evidence="1">
    <location>
        <begin position="61"/>
        <end position="94"/>
    </location>
</feature>
<name>A0A5B7F6H5_PORTR</name>
<accession>A0A5B7F6H5</accession>
<dbReference type="EMBL" id="VSRR010004948">
    <property type="protein sequence ID" value="MPC41157.1"/>
    <property type="molecule type" value="Genomic_DNA"/>
</dbReference>
<evidence type="ECO:0000256" key="2">
    <source>
        <dbReference type="SAM" id="Phobius"/>
    </source>
</evidence>
<feature type="transmembrane region" description="Helical" evidence="2">
    <location>
        <begin position="12"/>
        <end position="31"/>
    </location>
</feature>
<keyword evidence="2" id="KW-1133">Transmembrane helix</keyword>